<organism evidence="1 2">
    <name type="scientific">Dichanthelium oligosanthes</name>
    <dbReference type="NCBI Taxonomy" id="888268"/>
    <lineage>
        <taxon>Eukaryota</taxon>
        <taxon>Viridiplantae</taxon>
        <taxon>Streptophyta</taxon>
        <taxon>Embryophyta</taxon>
        <taxon>Tracheophyta</taxon>
        <taxon>Spermatophyta</taxon>
        <taxon>Magnoliopsida</taxon>
        <taxon>Liliopsida</taxon>
        <taxon>Poales</taxon>
        <taxon>Poaceae</taxon>
        <taxon>PACMAD clade</taxon>
        <taxon>Panicoideae</taxon>
        <taxon>Panicodae</taxon>
        <taxon>Paniceae</taxon>
        <taxon>Dichantheliinae</taxon>
        <taxon>Dichanthelium</taxon>
    </lineage>
</organism>
<protein>
    <submittedName>
        <fullName evidence="1">Uncharacterized protein</fullName>
    </submittedName>
</protein>
<dbReference type="EMBL" id="LWDX02053352">
    <property type="protein sequence ID" value="OEL19504.1"/>
    <property type="molecule type" value="Genomic_DNA"/>
</dbReference>
<name>A0A1E5V382_9POAL</name>
<keyword evidence="2" id="KW-1185">Reference proteome</keyword>
<dbReference type="Proteomes" id="UP000095767">
    <property type="component" value="Unassembled WGS sequence"/>
</dbReference>
<comment type="caution">
    <text evidence="1">The sequence shown here is derived from an EMBL/GenBank/DDBJ whole genome shotgun (WGS) entry which is preliminary data.</text>
</comment>
<evidence type="ECO:0000313" key="2">
    <source>
        <dbReference type="Proteomes" id="UP000095767"/>
    </source>
</evidence>
<sequence length="37" mass="3865">LAGSGALPRPSQRCSRMSSAACWISHMLAPVLPLAPM</sequence>
<dbReference type="AlphaFoldDB" id="A0A1E5V382"/>
<proteinExistence type="predicted"/>
<reference evidence="1 2" key="1">
    <citation type="submission" date="2016-09" db="EMBL/GenBank/DDBJ databases">
        <title>The draft genome of Dichanthelium oligosanthes: A C3 panicoid grass species.</title>
        <authorList>
            <person name="Studer A.J."/>
            <person name="Schnable J.C."/>
            <person name="Brutnell T.P."/>
        </authorList>
    </citation>
    <scope>NUCLEOTIDE SEQUENCE [LARGE SCALE GENOMIC DNA]</scope>
    <source>
        <strain evidence="2">cv. Kellogg 1175</strain>
        <tissue evidence="1">Leaf</tissue>
    </source>
</reference>
<gene>
    <name evidence="1" type="ORF">BAE44_0019479</name>
</gene>
<feature type="non-terminal residue" evidence="1">
    <location>
        <position position="1"/>
    </location>
</feature>
<evidence type="ECO:0000313" key="1">
    <source>
        <dbReference type="EMBL" id="OEL19504.1"/>
    </source>
</evidence>
<accession>A0A1E5V382</accession>